<name>A0A162N7P4_9BACL</name>
<dbReference type="Gene3D" id="3.30.1240.10">
    <property type="match status" value="1"/>
</dbReference>
<dbReference type="InterPro" id="IPR023214">
    <property type="entry name" value="HAD_sf"/>
</dbReference>
<dbReference type="GO" id="GO:0016791">
    <property type="term" value="F:phosphatase activity"/>
    <property type="evidence" value="ECO:0007669"/>
    <property type="project" value="UniProtKB-ARBA"/>
</dbReference>
<keyword evidence="2" id="KW-1185">Reference proteome</keyword>
<dbReference type="OrthoDB" id="9810101at2"/>
<dbReference type="CDD" id="cd07517">
    <property type="entry name" value="HAD_HPP"/>
    <property type="match status" value="1"/>
</dbReference>
<dbReference type="PANTHER" id="PTHR10000">
    <property type="entry name" value="PHOSPHOSERINE PHOSPHATASE"/>
    <property type="match status" value="1"/>
</dbReference>
<dbReference type="InterPro" id="IPR006379">
    <property type="entry name" value="HAD-SF_hydro_IIB"/>
</dbReference>
<dbReference type="Gene3D" id="3.40.50.1000">
    <property type="entry name" value="HAD superfamily/HAD-like"/>
    <property type="match status" value="1"/>
</dbReference>
<dbReference type="Proteomes" id="UP000077134">
    <property type="component" value="Unassembled WGS sequence"/>
</dbReference>
<dbReference type="SFLD" id="SFLDG01140">
    <property type="entry name" value="C2.B:_Phosphomannomutase_and_P"/>
    <property type="match status" value="1"/>
</dbReference>
<dbReference type="PROSITE" id="PS01229">
    <property type="entry name" value="COF_2"/>
    <property type="match status" value="1"/>
</dbReference>
<dbReference type="Pfam" id="PF08282">
    <property type="entry name" value="Hydrolase_3"/>
    <property type="match status" value="1"/>
</dbReference>
<dbReference type="PANTHER" id="PTHR10000:SF25">
    <property type="entry name" value="PHOSPHATASE YKRA-RELATED"/>
    <property type="match status" value="1"/>
</dbReference>
<dbReference type="SUPFAM" id="SSF56784">
    <property type="entry name" value="HAD-like"/>
    <property type="match status" value="1"/>
</dbReference>
<gene>
    <name evidence="1" type="ORF">PNBC_19800</name>
</gene>
<dbReference type="AlphaFoldDB" id="A0A162N7P4"/>
<dbReference type="KEGG" id="pcx:LPB68_16930"/>
<dbReference type="InterPro" id="IPR036412">
    <property type="entry name" value="HAD-like_sf"/>
</dbReference>
<protein>
    <recommendedName>
        <fullName evidence="3">Hydrolase Cof</fullName>
    </recommendedName>
</protein>
<dbReference type="EMBL" id="LSFN01000041">
    <property type="protein sequence ID" value="OAB71242.1"/>
    <property type="molecule type" value="Genomic_DNA"/>
</dbReference>
<dbReference type="SFLD" id="SFLDG01144">
    <property type="entry name" value="C2.B.4:_PGP_Like"/>
    <property type="match status" value="1"/>
</dbReference>
<dbReference type="InterPro" id="IPR000150">
    <property type="entry name" value="Cof"/>
</dbReference>
<dbReference type="GO" id="GO:0005829">
    <property type="term" value="C:cytosol"/>
    <property type="evidence" value="ECO:0007669"/>
    <property type="project" value="TreeGrafter"/>
</dbReference>
<proteinExistence type="predicted"/>
<dbReference type="SFLD" id="SFLDS00003">
    <property type="entry name" value="Haloacid_Dehalogenase"/>
    <property type="match status" value="1"/>
</dbReference>
<evidence type="ECO:0000313" key="2">
    <source>
        <dbReference type="Proteomes" id="UP000077134"/>
    </source>
</evidence>
<evidence type="ECO:0008006" key="3">
    <source>
        <dbReference type="Google" id="ProtNLM"/>
    </source>
</evidence>
<comment type="caution">
    <text evidence="1">The sequence shown here is derived from an EMBL/GenBank/DDBJ whole genome shotgun (WGS) entry which is preliminary data.</text>
</comment>
<dbReference type="STRING" id="1763538.LPB68_16930"/>
<sequence>MINTRRMIFFDVDGTLLDQHQRLPSSTKNAIKALQRDGHEIAIASGRSPFMIDDLAEELQIDSYVGFNGQYVILKGELIYHNPIESELLSSFSQFAIGNHHPLVYLNQESMRSNILYHSRIETCIAVLQHEHPKYDPQFHINRKIYQAMLFCTEDEELNYRNHFKGLEFVRWHPYAMDVLPAGGSKAIGIAQLIAKLGFSPDEVYAFGDNLNDIEMFRYVGNSVAMGNSPVSLKRLAQFVTTDVDQDGIANGLRMMGLIL</sequence>
<dbReference type="GO" id="GO:0000287">
    <property type="term" value="F:magnesium ion binding"/>
    <property type="evidence" value="ECO:0007669"/>
    <property type="project" value="TreeGrafter"/>
</dbReference>
<reference evidence="1 2" key="1">
    <citation type="submission" date="2016-02" db="EMBL/GenBank/DDBJ databases">
        <title>Paenibacillus sp. LPB0068, isolated from Crassostrea gigas.</title>
        <authorList>
            <person name="Shin S.-K."/>
            <person name="Yi H."/>
        </authorList>
    </citation>
    <scope>NUCLEOTIDE SEQUENCE [LARGE SCALE GENOMIC DNA]</scope>
    <source>
        <strain evidence="1 2">LPB0068</strain>
    </source>
</reference>
<organism evidence="1 2">
    <name type="scientific">Paenibacillus crassostreae</name>
    <dbReference type="NCBI Taxonomy" id="1763538"/>
    <lineage>
        <taxon>Bacteria</taxon>
        <taxon>Bacillati</taxon>
        <taxon>Bacillota</taxon>
        <taxon>Bacilli</taxon>
        <taxon>Bacillales</taxon>
        <taxon>Paenibacillaceae</taxon>
        <taxon>Paenibacillus</taxon>
    </lineage>
</organism>
<dbReference type="NCBIfam" id="TIGR01484">
    <property type="entry name" value="HAD-SF-IIB"/>
    <property type="match status" value="1"/>
</dbReference>
<dbReference type="NCBIfam" id="TIGR00099">
    <property type="entry name" value="Cof-subfamily"/>
    <property type="match status" value="1"/>
</dbReference>
<dbReference type="RefSeq" id="WP_068661155.1">
    <property type="nucleotide sequence ID" value="NZ_CP017770.1"/>
</dbReference>
<accession>A0A162N7P4</accession>
<evidence type="ECO:0000313" key="1">
    <source>
        <dbReference type="EMBL" id="OAB71242.1"/>
    </source>
</evidence>